<evidence type="ECO:0000256" key="1">
    <source>
        <dbReference type="SAM" id="Phobius"/>
    </source>
</evidence>
<accession>A0A345DSK2</accession>
<keyword evidence="1" id="KW-1133">Transmembrane helix</keyword>
<proteinExistence type="predicted"/>
<keyword evidence="1" id="KW-0472">Membrane</keyword>
<dbReference type="EMBL" id="CP031088">
    <property type="protein sequence ID" value="AXF97193.1"/>
    <property type="molecule type" value="Genomic_DNA"/>
</dbReference>
<evidence type="ECO:0000313" key="2">
    <source>
        <dbReference type="EMBL" id="AXF97193.1"/>
    </source>
</evidence>
<dbReference type="KEGG" id="sphh:SDAV_002260"/>
<protein>
    <submittedName>
        <fullName evidence="2">Spiroplasma plectrovirus-related protein</fullName>
    </submittedName>
</protein>
<evidence type="ECO:0000313" key="3">
    <source>
        <dbReference type="Proteomes" id="UP000253689"/>
    </source>
</evidence>
<keyword evidence="3" id="KW-1185">Reference proteome</keyword>
<reference evidence="3" key="1">
    <citation type="submission" date="2018-07" db="EMBL/GenBank/DDBJ databases">
        <title>Complete Genome Sequence of Spiroplasma phoeniceum.</title>
        <authorList>
            <person name="Davis R.E."/>
            <person name="Shao J.Y."/>
            <person name="Zhao Y."/>
            <person name="Silver A."/>
            <person name="Stump z."/>
            <person name="Gasparich G."/>
        </authorList>
    </citation>
    <scope>NUCLEOTIDE SEQUENCE [LARGE SCALE GENOMIC DNA]</scope>
    <source>
        <strain evidence="3">P40</strain>
    </source>
</reference>
<keyword evidence="1" id="KW-0812">Transmembrane</keyword>
<name>A0A345DSK2_9MOLU</name>
<gene>
    <name evidence="2" type="ORF">SDAV_002260</name>
</gene>
<feature type="transmembrane region" description="Helical" evidence="1">
    <location>
        <begin position="33"/>
        <end position="58"/>
    </location>
</feature>
<dbReference type="Proteomes" id="UP000253689">
    <property type="component" value="Chromosome"/>
</dbReference>
<dbReference type="AlphaFoldDB" id="A0A345DSK2"/>
<dbReference type="RefSeq" id="WP_245938429.1">
    <property type="nucleotide sequence ID" value="NZ_CP031088.1"/>
</dbReference>
<sequence>MNVNLLAGDADVIKQIGDFATILADWAIAFTNWFITFLGSHMLLIISVSFNVCGFGNWNNQKVNSRSLIFNNKL</sequence>
<organism evidence="2 3">
    <name type="scientific">Spiroplasma phoeniceum P40</name>
    <dbReference type="NCBI Taxonomy" id="1276259"/>
    <lineage>
        <taxon>Bacteria</taxon>
        <taxon>Bacillati</taxon>
        <taxon>Mycoplasmatota</taxon>
        <taxon>Mollicutes</taxon>
        <taxon>Entomoplasmatales</taxon>
        <taxon>Spiroplasmataceae</taxon>
        <taxon>Spiroplasma</taxon>
    </lineage>
</organism>